<protein>
    <submittedName>
        <fullName evidence="2">Uncharacterized protein</fullName>
    </submittedName>
</protein>
<name>A0AAN9MBE3_PHACN</name>
<feature type="compositionally biased region" description="Basic and acidic residues" evidence="1">
    <location>
        <begin position="103"/>
        <end position="112"/>
    </location>
</feature>
<sequence>MDLGGVERTTPSHTQASPDLPPSPPTQRSSIDTIVTSTLPPEEGEEELGEDITNLKEKEFSTPSHRSRCRERSAPHFKCALIYRLRVKKFKHHDVSQPLDLSRSNRYDRKCSDPNTKY</sequence>
<evidence type="ECO:0000256" key="1">
    <source>
        <dbReference type="SAM" id="MobiDB-lite"/>
    </source>
</evidence>
<accession>A0AAN9MBE3</accession>
<gene>
    <name evidence="2" type="ORF">VNO80_23378</name>
</gene>
<feature type="region of interest" description="Disordered" evidence="1">
    <location>
        <begin position="1"/>
        <end position="32"/>
    </location>
</feature>
<dbReference type="EMBL" id="JAYMYR010000008">
    <property type="protein sequence ID" value="KAK7348733.1"/>
    <property type="molecule type" value="Genomic_DNA"/>
</dbReference>
<evidence type="ECO:0000313" key="3">
    <source>
        <dbReference type="Proteomes" id="UP001374584"/>
    </source>
</evidence>
<proteinExistence type="predicted"/>
<feature type="region of interest" description="Disordered" evidence="1">
    <location>
        <begin position="93"/>
        <end position="118"/>
    </location>
</feature>
<comment type="caution">
    <text evidence="2">The sequence shown here is derived from an EMBL/GenBank/DDBJ whole genome shotgun (WGS) entry which is preliminary data.</text>
</comment>
<reference evidence="2 3" key="1">
    <citation type="submission" date="2024-01" db="EMBL/GenBank/DDBJ databases">
        <title>The genomes of 5 underutilized Papilionoideae crops provide insights into root nodulation and disease resistanc.</title>
        <authorList>
            <person name="Jiang F."/>
        </authorList>
    </citation>
    <scope>NUCLEOTIDE SEQUENCE [LARGE SCALE GENOMIC DNA]</scope>
    <source>
        <strain evidence="2">JINMINGXINNONG_FW02</strain>
        <tissue evidence="2">Leaves</tissue>
    </source>
</reference>
<evidence type="ECO:0000313" key="2">
    <source>
        <dbReference type="EMBL" id="KAK7348733.1"/>
    </source>
</evidence>
<dbReference type="Proteomes" id="UP001374584">
    <property type="component" value="Unassembled WGS sequence"/>
</dbReference>
<dbReference type="AlphaFoldDB" id="A0AAN9MBE3"/>
<keyword evidence="3" id="KW-1185">Reference proteome</keyword>
<organism evidence="2 3">
    <name type="scientific">Phaseolus coccineus</name>
    <name type="common">Scarlet runner bean</name>
    <name type="synonym">Phaseolus multiflorus</name>
    <dbReference type="NCBI Taxonomy" id="3886"/>
    <lineage>
        <taxon>Eukaryota</taxon>
        <taxon>Viridiplantae</taxon>
        <taxon>Streptophyta</taxon>
        <taxon>Embryophyta</taxon>
        <taxon>Tracheophyta</taxon>
        <taxon>Spermatophyta</taxon>
        <taxon>Magnoliopsida</taxon>
        <taxon>eudicotyledons</taxon>
        <taxon>Gunneridae</taxon>
        <taxon>Pentapetalae</taxon>
        <taxon>rosids</taxon>
        <taxon>fabids</taxon>
        <taxon>Fabales</taxon>
        <taxon>Fabaceae</taxon>
        <taxon>Papilionoideae</taxon>
        <taxon>50 kb inversion clade</taxon>
        <taxon>NPAAA clade</taxon>
        <taxon>indigoferoid/millettioid clade</taxon>
        <taxon>Phaseoleae</taxon>
        <taxon>Phaseolus</taxon>
    </lineage>
</organism>